<keyword evidence="2" id="KW-1185">Reference proteome</keyword>
<proteinExistence type="predicted"/>
<accession>A0A318S098</accession>
<dbReference type="RefSeq" id="WP_110888947.1">
    <property type="nucleotide sequence ID" value="NZ_QJSX01000030.1"/>
</dbReference>
<dbReference type="EMBL" id="QJSX01000030">
    <property type="protein sequence ID" value="PYE48378.1"/>
    <property type="molecule type" value="Genomic_DNA"/>
</dbReference>
<protein>
    <submittedName>
        <fullName evidence="1">Uncharacterized protein</fullName>
    </submittedName>
</protein>
<reference evidence="1 2" key="1">
    <citation type="submission" date="2018-06" db="EMBL/GenBank/DDBJ databases">
        <title>Genomic Encyclopedia of Type Strains, Phase IV (KMG-IV): sequencing the most valuable type-strain genomes for metagenomic binning, comparative biology and taxonomic classification.</title>
        <authorList>
            <person name="Goeker M."/>
        </authorList>
    </citation>
    <scope>NUCLEOTIDE SEQUENCE [LARGE SCALE GENOMIC DNA]</scope>
    <source>
        <strain evidence="1 2">DSM 18048</strain>
    </source>
</reference>
<sequence length="177" mass="19631">MTQAYSIELEADRYEDTLEVAALALQLPTHRIEVTGQNGFYTAQLVGTLGGWNLAHDAARPAPRASHPRLQRPRSHDLRLKREGGFLPPSLEGADEMNHLPRIKSMSLDLDTNDVHLTLESGERVTIPEHEDVLLTPRAGLLLVAYTTPRARAYHVLTSEGDDVLRAWLELTPALTA</sequence>
<gene>
    <name evidence="1" type="ORF">DES52_13021</name>
</gene>
<dbReference type="AlphaFoldDB" id="A0A318S098"/>
<evidence type="ECO:0000313" key="2">
    <source>
        <dbReference type="Proteomes" id="UP000248326"/>
    </source>
</evidence>
<comment type="caution">
    <text evidence="1">The sequence shown here is derived from an EMBL/GenBank/DDBJ whole genome shotgun (WGS) entry which is preliminary data.</text>
</comment>
<organism evidence="1 2">
    <name type="scientific">Deinococcus yavapaiensis KR-236</name>
    <dbReference type="NCBI Taxonomy" id="694435"/>
    <lineage>
        <taxon>Bacteria</taxon>
        <taxon>Thermotogati</taxon>
        <taxon>Deinococcota</taxon>
        <taxon>Deinococci</taxon>
        <taxon>Deinococcales</taxon>
        <taxon>Deinococcaceae</taxon>
        <taxon>Deinococcus</taxon>
    </lineage>
</organism>
<name>A0A318S098_9DEIO</name>
<evidence type="ECO:0000313" key="1">
    <source>
        <dbReference type="EMBL" id="PYE48378.1"/>
    </source>
</evidence>
<dbReference type="Proteomes" id="UP000248326">
    <property type="component" value="Unassembled WGS sequence"/>
</dbReference>